<sequence length="227" mass="24827">MKGKTLLTIFILGAIATAGYRWLPSYYNPFTPLNLDDPPGRITQYKLRRLTPEACASLLAQANQKKLIRTQAVADSGGECPLNNVVRVRDFGPVSLNGSFLASCPLALSSALFVSQQARPLTKRFTGSELTRIEHLGSFACRNIYQRPDARRSEHATAEALDIAAFRLANGERVTVLNGWKSAKTQPWLKALLAASCGYYGNGLGPEYNAAHASHFHLGMRGFGLCR</sequence>
<protein>
    <submittedName>
        <fullName evidence="2">Extensin family protein</fullName>
    </submittedName>
</protein>
<dbReference type="EMBL" id="FJZI01000008">
    <property type="protein sequence ID" value="CZX87520.1"/>
    <property type="molecule type" value="Genomic_DNA"/>
</dbReference>
<dbReference type="Pfam" id="PF06904">
    <property type="entry name" value="Extensin-like_C"/>
    <property type="match status" value="1"/>
</dbReference>
<accession>A0A822WX56</accession>
<organism evidence="2 3">
    <name type="scientific">Enterobacter bugandensis</name>
    <dbReference type="NCBI Taxonomy" id="881260"/>
    <lineage>
        <taxon>Bacteria</taxon>
        <taxon>Pseudomonadati</taxon>
        <taxon>Pseudomonadota</taxon>
        <taxon>Gammaproteobacteria</taxon>
        <taxon>Enterobacterales</taxon>
        <taxon>Enterobacteriaceae</taxon>
        <taxon>Enterobacter</taxon>
    </lineage>
</organism>
<feature type="domain" description="Extensin-like C-terminal" evidence="1">
    <location>
        <begin position="54"/>
        <end position="227"/>
    </location>
</feature>
<name>A0A822WX56_9ENTR</name>
<comment type="caution">
    <text evidence="2">The sequence shown here is derived from an EMBL/GenBank/DDBJ whole genome shotgun (WGS) entry which is preliminary data.</text>
</comment>
<dbReference type="Proteomes" id="UP000076063">
    <property type="component" value="Unassembled WGS sequence"/>
</dbReference>
<gene>
    <name evidence="2" type="ORF">SAMEA2273372_03456</name>
</gene>
<evidence type="ECO:0000313" key="3">
    <source>
        <dbReference type="Proteomes" id="UP000076063"/>
    </source>
</evidence>
<dbReference type="RefSeq" id="WP_063155371.1">
    <property type="nucleotide sequence ID" value="NZ_CP039452.1"/>
</dbReference>
<proteinExistence type="predicted"/>
<evidence type="ECO:0000259" key="1">
    <source>
        <dbReference type="Pfam" id="PF06904"/>
    </source>
</evidence>
<dbReference type="AlphaFoldDB" id="A0A822WX56"/>
<reference evidence="2 3" key="1">
    <citation type="submission" date="2016-03" db="EMBL/GenBank/DDBJ databases">
        <authorList>
            <consortium name="Pathogen Informatics"/>
        </authorList>
    </citation>
    <scope>NUCLEOTIDE SEQUENCE [LARGE SCALE GENOMIC DNA]</scope>
    <source>
        <strain evidence="3">e1527</strain>
    </source>
</reference>
<dbReference type="InterPro" id="IPR009683">
    <property type="entry name" value="Extensin-like_C"/>
</dbReference>
<evidence type="ECO:0000313" key="2">
    <source>
        <dbReference type="EMBL" id="CZX87520.1"/>
    </source>
</evidence>